<dbReference type="EMBL" id="CP001032">
    <property type="protein sequence ID" value="ACB74468.1"/>
    <property type="molecule type" value="Genomic_DNA"/>
</dbReference>
<dbReference type="HOGENOM" id="CLU_1546085_0_0_0"/>
<dbReference type="KEGG" id="ote:Oter_1182"/>
<gene>
    <name evidence="2" type="ordered locus">Oter_1182</name>
</gene>
<evidence type="ECO:0000313" key="3">
    <source>
        <dbReference type="Proteomes" id="UP000007013"/>
    </source>
</evidence>
<proteinExistence type="predicted"/>
<feature type="transmembrane region" description="Helical" evidence="1">
    <location>
        <begin position="131"/>
        <end position="153"/>
    </location>
</feature>
<dbReference type="eggNOG" id="ENOG5033CED">
    <property type="taxonomic scope" value="Bacteria"/>
</dbReference>
<organism evidence="2 3">
    <name type="scientific">Opitutus terrae (strain DSM 11246 / JCM 15787 / PB90-1)</name>
    <dbReference type="NCBI Taxonomy" id="452637"/>
    <lineage>
        <taxon>Bacteria</taxon>
        <taxon>Pseudomonadati</taxon>
        <taxon>Verrucomicrobiota</taxon>
        <taxon>Opitutia</taxon>
        <taxon>Opitutales</taxon>
        <taxon>Opitutaceae</taxon>
        <taxon>Opitutus</taxon>
    </lineage>
</organism>
<keyword evidence="3" id="KW-1185">Reference proteome</keyword>
<protein>
    <submittedName>
        <fullName evidence="2">Uncharacterized protein</fullName>
    </submittedName>
</protein>
<accession>B1ZNN1</accession>
<keyword evidence="1" id="KW-0812">Transmembrane</keyword>
<dbReference type="STRING" id="452637.Oter_1182"/>
<evidence type="ECO:0000256" key="1">
    <source>
        <dbReference type="SAM" id="Phobius"/>
    </source>
</evidence>
<keyword evidence="1" id="KW-0472">Membrane</keyword>
<dbReference type="AlphaFoldDB" id="B1ZNN1"/>
<feature type="transmembrane region" description="Helical" evidence="1">
    <location>
        <begin position="45"/>
        <end position="66"/>
    </location>
</feature>
<sequence length="173" mass="19491">MLPHPSARARSPLLATWCIGFVISAIACGTWWGEIVEFHNDIRGYLFSGFLTLGSFLLTTKTFVITRLQEGLFQKREYDEWYRIAVQQHGVEKVGARNQPLRNLTEFLVWSVVSCLGTAVCQLLLSAVKHPFATTVAFGASAGALSLVLRAWWHLRALMLDYLDYANREKVEG</sequence>
<keyword evidence="1" id="KW-1133">Transmembrane helix</keyword>
<name>B1ZNN1_OPITP</name>
<feature type="transmembrane region" description="Helical" evidence="1">
    <location>
        <begin position="107"/>
        <end position="125"/>
    </location>
</feature>
<feature type="transmembrane region" description="Helical" evidence="1">
    <location>
        <begin position="12"/>
        <end position="33"/>
    </location>
</feature>
<reference evidence="2 3" key="1">
    <citation type="journal article" date="2011" name="J. Bacteriol.">
        <title>Genome sequence of the verrucomicrobium Opitutus terrae PB90-1, an abundant inhabitant of rice paddy soil ecosystems.</title>
        <authorList>
            <person name="van Passel M.W."/>
            <person name="Kant R."/>
            <person name="Palva A."/>
            <person name="Copeland A."/>
            <person name="Lucas S."/>
            <person name="Lapidus A."/>
            <person name="Glavina del Rio T."/>
            <person name="Pitluck S."/>
            <person name="Goltsman E."/>
            <person name="Clum A."/>
            <person name="Sun H."/>
            <person name="Schmutz J."/>
            <person name="Larimer F.W."/>
            <person name="Land M.L."/>
            <person name="Hauser L."/>
            <person name="Kyrpides N."/>
            <person name="Mikhailova N."/>
            <person name="Richardson P.P."/>
            <person name="Janssen P.H."/>
            <person name="de Vos W.M."/>
            <person name="Smidt H."/>
        </authorList>
    </citation>
    <scope>NUCLEOTIDE SEQUENCE [LARGE SCALE GENOMIC DNA]</scope>
    <source>
        <strain evidence="3">DSM 11246 / JCM 15787 / PB90-1</strain>
    </source>
</reference>
<dbReference type="Proteomes" id="UP000007013">
    <property type="component" value="Chromosome"/>
</dbReference>
<evidence type="ECO:0000313" key="2">
    <source>
        <dbReference type="EMBL" id="ACB74468.1"/>
    </source>
</evidence>